<organism evidence="1">
    <name type="scientific">Brucella pinnipedialis M292/94/1</name>
    <dbReference type="NCBI Taxonomy" id="520462"/>
    <lineage>
        <taxon>Bacteria</taxon>
        <taxon>Pseudomonadati</taxon>
        <taxon>Pseudomonadota</taxon>
        <taxon>Alphaproteobacteria</taxon>
        <taxon>Hyphomicrobiales</taxon>
        <taxon>Brucellaceae</taxon>
        <taxon>Brucella/Ochrobactrum group</taxon>
        <taxon>Brucella</taxon>
    </lineage>
</organism>
<dbReference type="EMBL" id="EQ999546">
    <property type="protein sequence ID" value="EEZ31236.1"/>
    <property type="molecule type" value="Genomic_DNA"/>
</dbReference>
<reference evidence="1" key="1">
    <citation type="submission" date="2009-01" db="EMBL/GenBank/DDBJ databases">
        <title>The Genome Sequence of Brucella pinnipedialis M292/94/1.</title>
        <authorList>
            <consortium name="The Broad Institute Genome Sequencing Platform"/>
            <person name="Ward D."/>
            <person name="Young S.K."/>
            <person name="Kodira C.D."/>
            <person name="Zeng Q."/>
            <person name="Koehrsen M."/>
            <person name="Alvarado L."/>
            <person name="Berlin A."/>
            <person name="Borenstein D."/>
            <person name="Chen Z."/>
            <person name="Engels R."/>
            <person name="Freedman E."/>
            <person name="Gellesch M."/>
            <person name="Goldberg J."/>
            <person name="Griggs A."/>
            <person name="Gujja S."/>
            <person name="Heiman D."/>
            <person name="Hepburn T."/>
            <person name="Howarth C."/>
            <person name="Jen D."/>
            <person name="Larson L."/>
            <person name="Lewis B."/>
            <person name="Mehta T."/>
            <person name="Park D."/>
            <person name="Pearson M."/>
            <person name="Roberts A."/>
            <person name="Saif S."/>
            <person name="Shea T."/>
            <person name="Shenoy N."/>
            <person name="Sisk P."/>
            <person name="Stolte C."/>
            <person name="Sykes S."/>
            <person name="Walk T."/>
            <person name="White J."/>
            <person name="Yandava C."/>
            <person name="Whatmore A.M."/>
            <person name="Perrett L.L."/>
            <person name="O'Callaghan D."/>
            <person name="Nusbaum C."/>
            <person name="Galagan J."/>
            <person name="Birren B."/>
        </authorList>
    </citation>
    <scope>NUCLEOTIDE SEQUENCE [LARGE SCALE GENOMIC DNA]</scope>
    <source>
        <strain evidence="1">M292/94/1</strain>
    </source>
</reference>
<name>A0A0E1X4Y6_9HYPH</name>
<dbReference type="GeneID" id="93014863"/>
<gene>
    <name evidence="1" type="ORF">BALG_01356</name>
</gene>
<sequence>MRWQIESRGLRCMSNLLRANEIAGCAKIPILLTEAKERSSCVSTAIADGYRFCTRGCLIYAHVRVRLSYRELAADRLKE</sequence>
<dbReference type="HOGENOM" id="CLU_2804074_0_0_5"/>
<proteinExistence type="predicted"/>
<protein>
    <submittedName>
        <fullName evidence="1">Uncharacterized protein</fullName>
    </submittedName>
</protein>
<dbReference type="AlphaFoldDB" id="A0A0E1X4Y6"/>
<dbReference type="Proteomes" id="UP000004659">
    <property type="component" value="Unassembled WGS sequence"/>
</dbReference>
<evidence type="ECO:0000313" key="1">
    <source>
        <dbReference type="EMBL" id="EEZ31236.1"/>
    </source>
</evidence>
<accession>A0A0E1X4Y6</accession>
<dbReference type="RefSeq" id="WP_002964240.1">
    <property type="nucleotide sequence ID" value="NZ_EQ999546.1"/>
</dbReference>